<evidence type="ECO:0000313" key="5">
    <source>
        <dbReference type="EMBL" id="AEU34863.1"/>
    </source>
</evidence>
<dbReference type="PROSITE" id="PS51186">
    <property type="entry name" value="GNAT"/>
    <property type="match status" value="1"/>
</dbReference>
<dbReference type="FunFam" id="3.40.630.30:FF:000064">
    <property type="entry name" value="GNAT family acetyltransferase"/>
    <property type="match status" value="1"/>
</dbReference>
<dbReference type="GO" id="GO:0004145">
    <property type="term" value="F:diamine N-acetyltransferase activity"/>
    <property type="evidence" value="ECO:0007669"/>
    <property type="project" value="UniProtKB-EC"/>
</dbReference>
<evidence type="ECO:0000256" key="1">
    <source>
        <dbReference type="ARBA" id="ARBA00008694"/>
    </source>
</evidence>
<keyword evidence="3 5" id="KW-0012">Acyltransferase</keyword>
<dbReference type="SUPFAM" id="SSF55729">
    <property type="entry name" value="Acyl-CoA N-acyltransferases (Nat)"/>
    <property type="match status" value="1"/>
</dbReference>
<dbReference type="InterPro" id="IPR051016">
    <property type="entry name" value="Diverse_Substrate_AcTransf"/>
</dbReference>
<dbReference type="PANTHER" id="PTHR10545:SF29">
    <property type="entry name" value="GH14572P-RELATED"/>
    <property type="match status" value="1"/>
</dbReference>
<comment type="similarity">
    <text evidence="1">Belongs to the acetyltransferase family.</text>
</comment>
<dbReference type="OrthoDB" id="9792929at2"/>
<dbReference type="Gene3D" id="3.40.630.30">
    <property type="match status" value="1"/>
</dbReference>
<dbReference type="InterPro" id="IPR000182">
    <property type="entry name" value="GNAT_dom"/>
</dbReference>
<keyword evidence="6" id="KW-1185">Reference proteome</keyword>
<dbReference type="CDD" id="cd04301">
    <property type="entry name" value="NAT_SF"/>
    <property type="match status" value="1"/>
</dbReference>
<reference evidence="5 6" key="1">
    <citation type="submission" date="2011-11" db="EMBL/GenBank/DDBJ databases">
        <title>Complete sequence of Granulicella mallensis MP5ACTX8.</title>
        <authorList>
            <consortium name="US DOE Joint Genome Institute"/>
            <person name="Lucas S."/>
            <person name="Copeland A."/>
            <person name="Lapidus A."/>
            <person name="Cheng J.-F."/>
            <person name="Goodwin L."/>
            <person name="Pitluck S."/>
            <person name="Peters L."/>
            <person name="Lu M."/>
            <person name="Detter J.C."/>
            <person name="Han C."/>
            <person name="Tapia R."/>
            <person name="Land M."/>
            <person name="Hauser L."/>
            <person name="Kyrpides N."/>
            <person name="Ivanova N."/>
            <person name="Mikhailova N."/>
            <person name="Pagani I."/>
            <person name="Rawat S."/>
            <person name="Mannisto M."/>
            <person name="Haggblom M."/>
            <person name="Woyke T."/>
        </authorList>
    </citation>
    <scope>NUCLEOTIDE SEQUENCE [LARGE SCALE GENOMIC DNA]</scope>
    <source>
        <strain evidence="6">ATCC BAA-1857 / DSM 23137 / MP5ACTX8</strain>
    </source>
</reference>
<evidence type="ECO:0000259" key="4">
    <source>
        <dbReference type="PROSITE" id="PS51186"/>
    </source>
</evidence>
<dbReference type="eggNOG" id="COG1247">
    <property type="taxonomic scope" value="Bacteria"/>
</dbReference>
<dbReference type="EMBL" id="CP003130">
    <property type="protein sequence ID" value="AEU34863.1"/>
    <property type="molecule type" value="Genomic_DNA"/>
</dbReference>
<dbReference type="HOGENOM" id="CLU_013985_41_3_0"/>
<organism evidence="5 6">
    <name type="scientific">Granulicella mallensis (strain ATCC BAA-1857 / DSM 23137 / MP5ACTX8)</name>
    <dbReference type="NCBI Taxonomy" id="682795"/>
    <lineage>
        <taxon>Bacteria</taxon>
        <taxon>Pseudomonadati</taxon>
        <taxon>Acidobacteriota</taxon>
        <taxon>Terriglobia</taxon>
        <taxon>Terriglobales</taxon>
        <taxon>Acidobacteriaceae</taxon>
        <taxon>Granulicella</taxon>
    </lineage>
</organism>
<proteinExistence type="inferred from homology"/>
<dbReference type="PANTHER" id="PTHR10545">
    <property type="entry name" value="DIAMINE N-ACETYLTRANSFERASE"/>
    <property type="match status" value="1"/>
</dbReference>
<name>G8NPE3_GRAMM</name>
<dbReference type="Pfam" id="PF00583">
    <property type="entry name" value="Acetyltransf_1"/>
    <property type="match status" value="1"/>
</dbReference>
<keyword evidence="2 5" id="KW-0808">Transferase</keyword>
<accession>G8NPE3</accession>
<gene>
    <name evidence="5" type="ordered locus">AciX8_0512</name>
</gene>
<evidence type="ECO:0000256" key="3">
    <source>
        <dbReference type="ARBA" id="ARBA00023315"/>
    </source>
</evidence>
<feature type="domain" description="N-acetyltransferase" evidence="4">
    <location>
        <begin position="2"/>
        <end position="150"/>
    </location>
</feature>
<protein>
    <submittedName>
        <fullName evidence="5">Diamine N-acetyltransferase</fullName>
        <ecNumber evidence="5">2.3.1.57</ecNumber>
    </submittedName>
</protein>
<sequence>MLNIRPATPADVSTILGFIRELALYEREPDAVIATEADLLRDGWGPAPRFTALIAAYDDAPAGFALYFTSYSTWLGHHGIRLEDLYVTPTLRGRGIGKALLAKLARIAIDEGCPRLEWDVLDWNESAIAVYHSIGAILQTEWRIMRLAGEPLHALAVQS</sequence>
<dbReference type="STRING" id="682795.AciX8_0512"/>
<dbReference type="Proteomes" id="UP000007113">
    <property type="component" value="Chromosome"/>
</dbReference>
<evidence type="ECO:0000256" key="2">
    <source>
        <dbReference type="ARBA" id="ARBA00022679"/>
    </source>
</evidence>
<dbReference type="KEGG" id="gma:AciX8_0512"/>
<evidence type="ECO:0000313" key="6">
    <source>
        <dbReference type="Proteomes" id="UP000007113"/>
    </source>
</evidence>
<dbReference type="EC" id="2.3.1.57" evidence="5"/>
<dbReference type="AlphaFoldDB" id="G8NPE3"/>
<dbReference type="InterPro" id="IPR016181">
    <property type="entry name" value="Acyl_CoA_acyltransferase"/>
</dbReference>